<evidence type="ECO:0000313" key="3">
    <source>
        <dbReference type="Proteomes" id="UP000009183"/>
    </source>
</evidence>
<keyword evidence="3" id="KW-1185">Reference proteome</keyword>
<dbReference type="InParanoid" id="D7TQU8"/>
<keyword evidence="1" id="KW-0732">Signal</keyword>
<evidence type="ECO:0000313" key="2">
    <source>
        <dbReference type="EMBL" id="CBI32818.3"/>
    </source>
</evidence>
<feature type="chain" id="PRO_5003106445" evidence="1">
    <location>
        <begin position="20"/>
        <end position="69"/>
    </location>
</feature>
<dbReference type="Proteomes" id="UP000009183">
    <property type="component" value="Chromosome 8"/>
</dbReference>
<accession>D7TQU8</accession>
<dbReference type="PaxDb" id="29760-VIT_08s0040g00860.t01"/>
<reference evidence="3" key="1">
    <citation type="journal article" date="2007" name="Nature">
        <title>The grapevine genome sequence suggests ancestral hexaploidization in major angiosperm phyla.</title>
        <authorList>
            <consortium name="The French-Italian Public Consortium for Grapevine Genome Characterization."/>
            <person name="Jaillon O."/>
            <person name="Aury J.-M."/>
            <person name="Noel B."/>
            <person name="Policriti A."/>
            <person name="Clepet C."/>
            <person name="Casagrande A."/>
            <person name="Choisne N."/>
            <person name="Aubourg S."/>
            <person name="Vitulo N."/>
            <person name="Jubin C."/>
            <person name="Vezzi A."/>
            <person name="Legeai F."/>
            <person name="Hugueney P."/>
            <person name="Dasilva C."/>
            <person name="Horner D."/>
            <person name="Mica E."/>
            <person name="Jublot D."/>
            <person name="Poulain J."/>
            <person name="Bruyere C."/>
            <person name="Billault A."/>
            <person name="Segurens B."/>
            <person name="Gouyvenoux M."/>
            <person name="Ugarte E."/>
            <person name="Cattonaro F."/>
            <person name="Anthouard V."/>
            <person name="Vico V."/>
            <person name="Del Fabbro C."/>
            <person name="Alaux M."/>
            <person name="Di Gaspero G."/>
            <person name="Dumas V."/>
            <person name="Felice N."/>
            <person name="Paillard S."/>
            <person name="Juman I."/>
            <person name="Moroldo M."/>
            <person name="Scalabrin S."/>
            <person name="Canaguier A."/>
            <person name="Le Clainche I."/>
            <person name="Malacrida G."/>
            <person name="Durand E."/>
            <person name="Pesole G."/>
            <person name="Laucou V."/>
            <person name="Chatelet P."/>
            <person name="Merdinoglu D."/>
            <person name="Delledonne M."/>
            <person name="Pezzotti M."/>
            <person name="Lecharny A."/>
            <person name="Scarpelli C."/>
            <person name="Artiguenave F."/>
            <person name="Pe M.E."/>
            <person name="Valle G."/>
            <person name="Morgante M."/>
            <person name="Caboche M."/>
            <person name="Adam-Blondon A.-F."/>
            <person name="Weissenbach J."/>
            <person name="Quetier F."/>
            <person name="Wincker P."/>
        </authorList>
    </citation>
    <scope>NUCLEOTIDE SEQUENCE [LARGE SCALE GENOMIC DNA]</scope>
    <source>
        <strain evidence="3">cv. Pinot noir / PN40024</strain>
    </source>
</reference>
<sequence length="69" mass="7931">MHLLALLLLKSLVIRQYNSFYSFYSSHDIKIYYKYVREIPFALTGSLNLAKATSEGNTVILFVARANDK</sequence>
<feature type="signal peptide" evidence="1">
    <location>
        <begin position="1"/>
        <end position="19"/>
    </location>
</feature>
<organism evidence="2 3">
    <name type="scientific">Vitis vinifera</name>
    <name type="common">Grape</name>
    <dbReference type="NCBI Taxonomy" id="29760"/>
    <lineage>
        <taxon>Eukaryota</taxon>
        <taxon>Viridiplantae</taxon>
        <taxon>Streptophyta</taxon>
        <taxon>Embryophyta</taxon>
        <taxon>Tracheophyta</taxon>
        <taxon>Spermatophyta</taxon>
        <taxon>Magnoliopsida</taxon>
        <taxon>eudicotyledons</taxon>
        <taxon>Gunneridae</taxon>
        <taxon>Pentapetalae</taxon>
        <taxon>rosids</taxon>
        <taxon>Vitales</taxon>
        <taxon>Vitaceae</taxon>
        <taxon>Viteae</taxon>
        <taxon>Vitis</taxon>
    </lineage>
</organism>
<protein>
    <submittedName>
        <fullName evidence="2">Uncharacterized protein</fullName>
    </submittedName>
</protein>
<dbReference type="EMBL" id="FN596008">
    <property type="protein sequence ID" value="CBI32818.3"/>
    <property type="molecule type" value="Genomic_DNA"/>
</dbReference>
<name>D7TQU8_VITVI</name>
<dbReference type="HOGENOM" id="CLU_2781088_0_0_1"/>
<dbReference type="AlphaFoldDB" id="D7TQU8"/>
<gene>
    <name evidence="2" type="ordered locus">VIT_08s0040g00860</name>
</gene>
<proteinExistence type="predicted"/>
<evidence type="ECO:0000256" key="1">
    <source>
        <dbReference type="SAM" id="SignalP"/>
    </source>
</evidence>
<dbReference type="OrthoDB" id="512438at2759"/>
<dbReference type="STRING" id="29760.D7TQU8"/>